<evidence type="ECO:0000313" key="3">
    <source>
        <dbReference type="EMBL" id="KAF1922501.1"/>
    </source>
</evidence>
<organism evidence="3 4">
    <name type="scientific">Didymella exigua CBS 183.55</name>
    <dbReference type="NCBI Taxonomy" id="1150837"/>
    <lineage>
        <taxon>Eukaryota</taxon>
        <taxon>Fungi</taxon>
        <taxon>Dikarya</taxon>
        <taxon>Ascomycota</taxon>
        <taxon>Pezizomycotina</taxon>
        <taxon>Dothideomycetes</taxon>
        <taxon>Pleosporomycetidae</taxon>
        <taxon>Pleosporales</taxon>
        <taxon>Pleosporineae</taxon>
        <taxon>Didymellaceae</taxon>
        <taxon>Didymella</taxon>
    </lineage>
</organism>
<keyword evidence="1" id="KW-0472">Membrane</keyword>
<keyword evidence="1" id="KW-1133">Transmembrane helix</keyword>
<accession>A0A6A5R372</accession>
<gene>
    <name evidence="3" type="ORF">M421DRAFT_426843</name>
</gene>
<dbReference type="PANTHER" id="PTHR34502">
    <property type="entry name" value="DUF6594 DOMAIN-CONTAINING PROTEIN-RELATED"/>
    <property type="match status" value="1"/>
</dbReference>
<feature type="transmembrane region" description="Helical" evidence="1">
    <location>
        <begin position="232"/>
        <end position="253"/>
    </location>
</feature>
<protein>
    <recommendedName>
        <fullName evidence="2">DUF6594 domain-containing protein</fullName>
    </recommendedName>
</protein>
<name>A0A6A5R372_9PLEO</name>
<evidence type="ECO:0000259" key="2">
    <source>
        <dbReference type="Pfam" id="PF20237"/>
    </source>
</evidence>
<feature type="domain" description="DUF6594" evidence="2">
    <location>
        <begin position="30"/>
        <end position="299"/>
    </location>
</feature>
<dbReference type="Pfam" id="PF20237">
    <property type="entry name" value="DUF6594"/>
    <property type="match status" value="1"/>
</dbReference>
<feature type="transmembrane region" description="Helical" evidence="1">
    <location>
        <begin position="259"/>
        <end position="280"/>
    </location>
</feature>
<evidence type="ECO:0000256" key="1">
    <source>
        <dbReference type="SAM" id="Phobius"/>
    </source>
</evidence>
<dbReference type="Proteomes" id="UP000800082">
    <property type="component" value="Unassembled WGS sequence"/>
</dbReference>
<evidence type="ECO:0000313" key="4">
    <source>
        <dbReference type="Proteomes" id="UP000800082"/>
    </source>
</evidence>
<dbReference type="GeneID" id="54352179"/>
<dbReference type="EMBL" id="ML979024">
    <property type="protein sequence ID" value="KAF1922501.1"/>
    <property type="molecule type" value="Genomic_DNA"/>
</dbReference>
<keyword evidence="1" id="KW-0812">Transmembrane</keyword>
<sequence length="311" mass="34692">MDLPASELGAEQQREGVTVASMRERARDGYPSLAELMHSNPDNAIFRRFGELNMLHLLRLQAELQNMESELQKIREEDAMSNDPIRECYAKDFTAMRDNEEIGDSEQYEQVIKIGTKLQEYNAALNLVLQVTKAKEPTEAELKRLLGWLSRAKGGNGFLTGEEARVWQGNDSSEYITLFPRDLEDDAFTTFLGGRLLDMYHGIIGYKRRRKYGTGARDSELRKYSVRRIGKASNIAVAAVSSILPTLVILGLYFVKRMIVRIGLVILFTAIFSVALAVFTSARKVEIFSATAAFAAVEVVFIGSSSTNGTG</sequence>
<dbReference type="OrthoDB" id="5342093at2759"/>
<reference evidence="3" key="1">
    <citation type="journal article" date="2020" name="Stud. Mycol.">
        <title>101 Dothideomycetes genomes: a test case for predicting lifestyles and emergence of pathogens.</title>
        <authorList>
            <person name="Haridas S."/>
            <person name="Albert R."/>
            <person name="Binder M."/>
            <person name="Bloem J."/>
            <person name="Labutti K."/>
            <person name="Salamov A."/>
            <person name="Andreopoulos B."/>
            <person name="Baker S."/>
            <person name="Barry K."/>
            <person name="Bills G."/>
            <person name="Bluhm B."/>
            <person name="Cannon C."/>
            <person name="Castanera R."/>
            <person name="Culley D."/>
            <person name="Daum C."/>
            <person name="Ezra D."/>
            <person name="Gonzalez J."/>
            <person name="Henrissat B."/>
            <person name="Kuo A."/>
            <person name="Liang C."/>
            <person name="Lipzen A."/>
            <person name="Lutzoni F."/>
            <person name="Magnuson J."/>
            <person name="Mondo S."/>
            <person name="Nolan M."/>
            <person name="Ohm R."/>
            <person name="Pangilinan J."/>
            <person name="Park H.-J."/>
            <person name="Ramirez L."/>
            <person name="Alfaro M."/>
            <person name="Sun H."/>
            <person name="Tritt A."/>
            <person name="Yoshinaga Y."/>
            <person name="Zwiers L.-H."/>
            <person name="Turgeon B."/>
            <person name="Goodwin S."/>
            <person name="Spatafora J."/>
            <person name="Crous P."/>
            <person name="Grigoriev I."/>
        </authorList>
    </citation>
    <scope>NUCLEOTIDE SEQUENCE</scope>
    <source>
        <strain evidence="3">CBS 183.55</strain>
    </source>
</reference>
<feature type="transmembrane region" description="Helical" evidence="1">
    <location>
        <begin position="287"/>
        <end position="306"/>
    </location>
</feature>
<dbReference type="RefSeq" id="XP_033442754.1">
    <property type="nucleotide sequence ID" value="XM_033594511.1"/>
</dbReference>
<proteinExistence type="predicted"/>
<dbReference type="PANTHER" id="PTHR34502:SF5">
    <property type="entry name" value="DUF6594 DOMAIN-CONTAINING PROTEIN"/>
    <property type="match status" value="1"/>
</dbReference>
<dbReference type="AlphaFoldDB" id="A0A6A5R372"/>
<keyword evidence="4" id="KW-1185">Reference proteome</keyword>
<dbReference type="InterPro" id="IPR046529">
    <property type="entry name" value="DUF6594"/>
</dbReference>